<evidence type="ECO:0000259" key="2">
    <source>
        <dbReference type="Pfam" id="PF00561"/>
    </source>
</evidence>
<evidence type="ECO:0000313" key="3">
    <source>
        <dbReference type="EMBL" id="SDD29373.1"/>
    </source>
</evidence>
<keyword evidence="4" id="KW-1185">Reference proteome</keyword>
<dbReference type="SUPFAM" id="SSF53474">
    <property type="entry name" value="alpha/beta-Hydrolases"/>
    <property type="match status" value="1"/>
</dbReference>
<dbReference type="RefSeq" id="WP_090663560.1">
    <property type="nucleotide sequence ID" value="NZ_FMZX01000006.1"/>
</dbReference>
<feature type="domain" description="AB hydrolase-1" evidence="2">
    <location>
        <begin position="25"/>
        <end position="171"/>
    </location>
</feature>
<dbReference type="Gene3D" id="3.40.50.1820">
    <property type="entry name" value="alpha/beta hydrolase"/>
    <property type="match status" value="1"/>
</dbReference>
<dbReference type="PANTHER" id="PTHR43329">
    <property type="entry name" value="EPOXIDE HYDROLASE"/>
    <property type="match status" value="1"/>
</dbReference>
<keyword evidence="1" id="KW-0378">Hydrolase</keyword>
<dbReference type="PRINTS" id="PR00412">
    <property type="entry name" value="EPOXHYDRLASE"/>
</dbReference>
<dbReference type="EMBL" id="FMZX01000006">
    <property type="protein sequence ID" value="SDD29373.1"/>
    <property type="molecule type" value="Genomic_DNA"/>
</dbReference>
<dbReference type="InterPro" id="IPR000639">
    <property type="entry name" value="Epox_hydrolase-like"/>
</dbReference>
<dbReference type="Pfam" id="PF00561">
    <property type="entry name" value="Abhydrolase_1"/>
    <property type="match status" value="1"/>
</dbReference>
<dbReference type="InterPro" id="IPR000073">
    <property type="entry name" value="AB_hydrolase_1"/>
</dbReference>
<gene>
    <name evidence="3" type="ORF">SAMN04487779_100699</name>
</gene>
<dbReference type="Proteomes" id="UP000198925">
    <property type="component" value="Unassembled WGS sequence"/>
</dbReference>
<dbReference type="AlphaFoldDB" id="A0A1G6TJX3"/>
<organism evidence="3 4">
    <name type="scientific">Belnapia rosea</name>
    <dbReference type="NCBI Taxonomy" id="938405"/>
    <lineage>
        <taxon>Bacteria</taxon>
        <taxon>Pseudomonadati</taxon>
        <taxon>Pseudomonadota</taxon>
        <taxon>Alphaproteobacteria</taxon>
        <taxon>Acetobacterales</taxon>
        <taxon>Roseomonadaceae</taxon>
        <taxon>Belnapia</taxon>
    </lineage>
</organism>
<dbReference type="InterPro" id="IPR029058">
    <property type="entry name" value="AB_hydrolase_fold"/>
</dbReference>
<sequence length="327" mass="35306">MPRIRHRSLAANGITQHVAEAGEGPAVLLCHGFPESWRSWRHQLLALAEAGFHAIAPDMRGYGETEAPAAIEDYTILHLTGDMVGLLDALGLPQAAIIGHDWGASVAWTAALLRPDRFPAVAGLSVPFSPRGPVSPVEALRRAGRHRFYQLHFQQPGLAETELGRDPAVTLRRTLWSLSGDPPEAERWRPDLPESGFLASLAEPPALPAWLPEEELAALAAIYRRTGFTGGLNWYRNIHRNWQLMAPFQGLLLHQPSLFVAGTLDPVLGWAGPAVEALPARATGLRGTVLLDGIGHWVQQEAPAAVNEALLGFLNGLRGEGVLVASS</sequence>
<accession>A0A1G6TJX3</accession>
<protein>
    <submittedName>
        <fullName evidence="3">Pimeloyl-ACP methyl ester carboxylesterase</fullName>
    </submittedName>
</protein>
<reference evidence="3 4" key="1">
    <citation type="submission" date="2016-10" db="EMBL/GenBank/DDBJ databases">
        <authorList>
            <person name="de Groot N.N."/>
        </authorList>
    </citation>
    <scope>NUCLEOTIDE SEQUENCE [LARGE SCALE GENOMIC DNA]</scope>
    <source>
        <strain evidence="3 4">CPCC 100156</strain>
    </source>
</reference>
<dbReference type="GO" id="GO:0016787">
    <property type="term" value="F:hydrolase activity"/>
    <property type="evidence" value="ECO:0007669"/>
    <property type="project" value="UniProtKB-KW"/>
</dbReference>
<name>A0A1G6TJX3_9PROT</name>
<dbReference type="STRING" id="938405.SAMN02927895_03312"/>
<evidence type="ECO:0000313" key="4">
    <source>
        <dbReference type="Proteomes" id="UP000198925"/>
    </source>
</evidence>
<proteinExistence type="predicted"/>
<evidence type="ECO:0000256" key="1">
    <source>
        <dbReference type="ARBA" id="ARBA00022801"/>
    </source>
</evidence>